<keyword evidence="3" id="KW-1185">Reference proteome</keyword>
<keyword evidence="1" id="KW-0812">Transmembrane</keyword>
<feature type="transmembrane region" description="Helical" evidence="1">
    <location>
        <begin position="47"/>
        <end position="67"/>
    </location>
</feature>
<dbReference type="EMBL" id="JYJH01000015">
    <property type="protein sequence ID" value="KJK37682.1"/>
    <property type="molecule type" value="Genomic_DNA"/>
</dbReference>
<evidence type="ECO:0000313" key="3">
    <source>
        <dbReference type="Proteomes" id="UP000034786"/>
    </source>
</evidence>
<name>A0A0M2GJ48_9ACTN</name>
<evidence type="ECO:0000313" key="2">
    <source>
        <dbReference type="EMBL" id="KJK37682.1"/>
    </source>
</evidence>
<protein>
    <submittedName>
        <fullName evidence="2">Uncharacterized protein</fullName>
    </submittedName>
</protein>
<reference evidence="3" key="1">
    <citation type="submission" date="2015-02" db="EMBL/GenBank/DDBJ databases">
        <authorList>
            <person name="Ju K.-S."/>
            <person name="Doroghazi J.R."/>
            <person name="Metcalf W."/>
        </authorList>
    </citation>
    <scope>NUCLEOTIDE SEQUENCE [LARGE SCALE GENOMIC DNA]</scope>
    <source>
        <strain evidence="3">NRRL B-16380</strain>
    </source>
</reference>
<proteinExistence type="predicted"/>
<feature type="transmembrane region" description="Helical" evidence="1">
    <location>
        <begin position="21"/>
        <end position="41"/>
    </location>
</feature>
<dbReference type="Proteomes" id="UP000034786">
    <property type="component" value="Unassembled WGS sequence"/>
</dbReference>
<comment type="caution">
    <text evidence="2">The sequence shown here is derived from an EMBL/GenBank/DDBJ whole genome shotgun (WGS) entry which is preliminary data.</text>
</comment>
<dbReference type="PATRIC" id="fig|284040.3.peg.2157"/>
<evidence type="ECO:0000256" key="1">
    <source>
        <dbReference type="SAM" id="Phobius"/>
    </source>
</evidence>
<accession>A0A0M2GJ48</accession>
<gene>
    <name evidence="2" type="ORF">UK15_21365</name>
</gene>
<dbReference type="RefSeq" id="WP_031139070.1">
    <property type="nucleotide sequence ID" value="NZ_JBMVBE010000006.1"/>
</dbReference>
<organism evidence="2 3">
    <name type="scientific">Streptomyces variegatus</name>
    <dbReference type="NCBI Taxonomy" id="284040"/>
    <lineage>
        <taxon>Bacteria</taxon>
        <taxon>Bacillati</taxon>
        <taxon>Actinomycetota</taxon>
        <taxon>Actinomycetes</taxon>
        <taxon>Kitasatosporales</taxon>
        <taxon>Streptomycetaceae</taxon>
        <taxon>Streptomyces</taxon>
    </lineage>
</organism>
<sequence>MAQADRRGPGRDGPLLSQRAAIVFLLAALVGIGATVLAALAGNVWPVAVSVGGGVVAPAVLFFNQIID</sequence>
<keyword evidence="1" id="KW-0472">Membrane</keyword>
<keyword evidence="1" id="KW-1133">Transmembrane helix</keyword>
<dbReference type="AlphaFoldDB" id="A0A0M2GJ48"/>